<sequence length="1612" mass="177582">MADAVLPATPFQSPTFDKDVQIAVNEEYTAASISPSGRDVVLAGTQGILIIDLDNPYSPPRYIRYRIGFEVADVQWSPFASRAEWIASTNNNKAIIFNLNIKTNLNEAPIQFTLDSHQGSITDINFSAHHPDVLATCALDTYVFTWDLRAPASATSSLNSVQRTPSVSFADWEGGATQVKWNRQNENILASSHDRYVQIWDIRHGARPISTIHAHFNRVYGIDWHRSVATKILTCSLDKTIKQWDQAGVTEHISKPSRTIVTEYPLLRARHTPFPNGIIALPQHGSAALGLYKQTTVGTQTKCPNAPAHVFGDTGPTRLYEFLWRSRGDCDDGRDNREYQLVTWATDHQLRLHSIDPAILKQAVNFEKGGPLLEKPTKSRMGAQYITFRNGPLPITESKRPSRSQDGLLPTGALSSLFRNSQLGSATSLLNNGQPKRATMTARTVRRDPTRRVVSHVTWMHNVNIEARKIDGKGRAVEQEDDPRHAIAQEITAVIKQYPNLDAEKIEDPYREVVIAFKGPWGDIDNATNPNQAEARKPVFLRLTIGFPDNYTRVEEPADELGDPGIHPLEIRFEKTTAAITASMLEHLKESLQRIANVYAYQGRPALAAIFTYALGESSLEDIIAQAKNPNGLNVEPGPTHGPAAGLPAQEDSSEEEEGSDSGDYENELMNSSLTKTNIPVPVQTVAKFSSPGFLITARLPGHGLAFPNGSASLMMGATRLPRNLRQNPQKDDIFETFGRITAGHGSESPTSSTISWESSSSSPSSSSGSDSEEVRFRNFFPPLPWQKVSSRLNTKASVPSSIDPPYSNKRSVITILDSSVADFIPSKRSLAEEYLIFGDGPTVCSHNAEVAKKHGYEDLADIWVFCRLILNNEVPLDILPQRHRRERVLVLARRALVRIKRKDSGLDLQFDEAEAVKNPKLRGRVKWGHHSVVTYLIPALFNHFEKLADTQMLAMLSCIFSEPAAREGVPSAMAKMRQSHLPMSMEAPAFSLDYFPSDEAAWSLFKPNISVPTTPAHSRYATPVNEFGWHRLSRNLDTYGSHGSSNGPWGSDTIPSEPATPYSTGNTPPNVSRATTFKSATATNTPYGTSPEQSQTTLGKKMAPTGFSNALATFGKNLMSSSPPVKSRTEDLSTSAPASGVTWGTTTFYSSGSQERNTGPPPRSKYAKRPSFGQTDRVNVDHNSDSDSEYEALLADGSTEHTAPLNIKVGDAGEPSPIKVTLKNQDKFDDEACVSAPLLDMSKEWLYRAWRQQYAEMLGCWSLVSKRAEILKFNGLVSYFPSPDEESRGRSKAESELPALKNEKADSIPTLQPPSRTSTLAPPPSRRPSDQLRRLPLSSPRNFYFNPEASEFTPNITTSFTPTTEIPTPIQTGSYYNHNNTITNTSSAAAGKSLRLMIPTPYAETTTESFTSTPLSRSKPYQVITPRLSRPSISRGASNLSSHSHAPSTTTPPKTAKTEGEPIYTCSICWIRVSGRVYWCPNCNHVAHFECMPYDPSSNLAEDTDCVVGCGCGCGFDDVDERARIDLFMEGVRGWDERGGWLPEVEFDEEASTKAELGVGSRIGRRGGVEQDGDRDSASLSAGTVTGRSEGRKKKKKEKERKARLTGKSYF</sequence>
<dbReference type="GO" id="GO:0005774">
    <property type="term" value="C:vacuolar membrane"/>
    <property type="evidence" value="ECO:0007669"/>
    <property type="project" value="TreeGrafter"/>
</dbReference>
<dbReference type="Gene3D" id="2.130.10.10">
    <property type="entry name" value="YVTN repeat-like/Quinoprotein amine dehydrogenase"/>
    <property type="match status" value="1"/>
</dbReference>
<proteinExistence type="predicted"/>
<dbReference type="EMBL" id="ML976978">
    <property type="protein sequence ID" value="KAF1962755.1"/>
    <property type="molecule type" value="Genomic_DNA"/>
</dbReference>
<dbReference type="InterPro" id="IPR036322">
    <property type="entry name" value="WD40_repeat_dom_sf"/>
</dbReference>
<feature type="repeat" description="WD" evidence="3">
    <location>
        <begin position="114"/>
        <end position="156"/>
    </location>
</feature>
<feature type="compositionally biased region" description="Polar residues" evidence="4">
    <location>
        <begin position="1579"/>
        <end position="1588"/>
    </location>
</feature>
<feature type="region of interest" description="Disordered" evidence="4">
    <location>
        <begin position="1560"/>
        <end position="1612"/>
    </location>
</feature>
<keyword evidence="1 3" id="KW-0853">WD repeat</keyword>
<dbReference type="GO" id="GO:0034198">
    <property type="term" value="P:cellular response to amino acid starvation"/>
    <property type="evidence" value="ECO:0007669"/>
    <property type="project" value="TreeGrafter"/>
</dbReference>
<feature type="region of interest" description="Disordered" evidence="4">
    <location>
        <begin position="1042"/>
        <end position="1100"/>
    </location>
</feature>
<protein>
    <recommendedName>
        <fullName evidence="5">WDR59/RTC1-like RING zinc finger domain-containing protein</fullName>
    </recommendedName>
</protein>
<evidence type="ECO:0000313" key="6">
    <source>
        <dbReference type="EMBL" id="KAF1962755.1"/>
    </source>
</evidence>
<dbReference type="OrthoDB" id="311712at2759"/>
<dbReference type="PANTHER" id="PTHR46170:SF1">
    <property type="entry name" value="GATOR COMPLEX PROTEIN WDR59"/>
    <property type="match status" value="1"/>
</dbReference>
<feature type="compositionally biased region" description="Basic residues" evidence="4">
    <location>
        <begin position="1592"/>
        <end position="1606"/>
    </location>
</feature>
<feature type="compositionally biased region" description="Acidic residues" evidence="4">
    <location>
        <begin position="652"/>
        <end position="667"/>
    </location>
</feature>
<feature type="domain" description="WDR59/RTC1-like RING zinc finger" evidence="5">
    <location>
        <begin position="1466"/>
        <end position="1515"/>
    </location>
</feature>
<dbReference type="InterPro" id="IPR049567">
    <property type="entry name" value="WDR59-like"/>
</dbReference>
<evidence type="ECO:0000259" key="5">
    <source>
        <dbReference type="Pfam" id="PF17120"/>
    </source>
</evidence>
<feature type="repeat" description="WD" evidence="3">
    <location>
        <begin position="169"/>
        <end position="210"/>
    </location>
</feature>
<feature type="region of interest" description="Disordered" evidence="4">
    <location>
        <begin position="631"/>
        <end position="668"/>
    </location>
</feature>
<keyword evidence="2" id="KW-0677">Repeat</keyword>
<dbReference type="SUPFAM" id="SSF50978">
    <property type="entry name" value="WD40 repeat-like"/>
    <property type="match status" value="1"/>
</dbReference>
<feature type="compositionally biased region" description="Polar residues" evidence="4">
    <location>
        <begin position="1432"/>
        <end position="1441"/>
    </location>
</feature>
<feature type="repeat" description="WD" evidence="3">
    <location>
        <begin position="212"/>
        <end position="245"/>
    </location>
</feature>
<feature type="region of interest" description="Disordered" evidence="4">
    <location>
        <begin position="741"/>
        <end position="772"/>
    </location>
</feature>
<name>A0A6A5UCV0_9PLEO</name>
<dbReference type="InterPro" id="IPR049566">
    <property type="entry name" value="WDR59_RTC1-like_RING_Znf"/>
</dbReference>
<evidence type="ECO:0000313" key="7">
    <source>
        <dbReference type="Proteomes" id="UP000800035"/>
    </source>
</evidence>
<dbReference type="GO" id="GO:0035859">
    <property type="term" value="C:Seh1-associated complex"/>
    <property type="evidence" value="ECO:0007669"/>
    <property type="project" value="TreeGrafter"/>
</dbReference>
<dbReference type="GO" id="GO:0035591">
    <property type="term" value="F:signaling adaptor activity"/>
    <property type="evidence" value="ECO:0007669"/>
    <property type="project" value="TreeGrafter"/>
</dbReference>
<dbReference type="InterPro" id="IPR001680">
    <property type="entry name" value="WD40_rpt"/>
</dbReference>
<dbReference type="InterPro" id="IPR015943">
    <property type="entry name" value="WD40/YVTN_repeat-like_dom_sf"/>
</dbReference>
<organism evidence="6 7">
    <name type="scientific">Byssothecium circinans</name>
    <dbReference type="NCBI Taxonomy" id="147558"/>
    <lineage>
        <taxon>Eukaryota</taxon>
        <taxon>Fungi</taxon>
        <taxon>Dikarya</taxon>
        <taxon>Ascomycota</taxon>
        <taxon>Pezizomycotina</taxon>
        <taxon>Dothideomycetes</taxon>
        <taxon>Pleosporomycetidae</taxon>
        <taxon>Pleosporales</taxon>
        <taxon>Massarineae</taxon>
        <taxon>Massarinaceae</taxon>
        <taxon>Byssothecium</taxon>
    </lineage>
</organism>
<gene>
    <name evidence="6" type="ORF">CC80DRAFT_521753</name>
</gene>
<evidence type="ECO:0000256" key="4">
    <source>
        <dbReference type="SAM" id="MobiDB-lite"/>
    </source>
</evidence>
<feature type="compositionally biased region" description="Low complexity" evidence="4">
    <location>
        <begin position="1442"/>
        <end position="1456"/>
    </location>
</feature>
<dbReference type="PROSITE" id="PS00678">
    <property type="entry name" value="WD_REPEATS_1"/>
    <property type="match status" value="2"/>
</dbReference>
<dbReference type="Pfam" id="PF17120">
    <property type="entry name" value="zf-RING_16"/>
    <property type="match status" value="1"/>
</dbReference>
<dbReference type="InterPro" id="IPR019775">
    <property type="entry name" value="WD40_repeat_CS"/>
</dbReference>
<dbReference type="SMART" id="SM00320">
    <property type="entry name" value="WD40"/>
    <property type="match status" value="3"/>
</dbReference>
<feature type="compositionally biased region" description="Polar residues" evidence="4">
    <location>
        <begin position="1310"/>
        <end position="1321"/>
    </location>
</feature>
<dbReference type="Pfam" id="PF00400">
    <property type="entry name" value="WD40"/>
    <property type="match status" value="2"/>
</dbReference>
<evidence type="ECO:0000256" key="3">
    <source>
        <dbReference type="PROSITE-ProRule" id="PRU00221"/>
    </source>
</evidence>
<keyword evidence="7" id="KW-1185">Reference proteome</keyword>
<dbReference type="InterPro" id="IPR046349">
    <property type="entry name" value="C1-like_sf"/>
</dbReference>
<dbReference type="PROSITE" id="PS50082">
    <property type="entry name" value="WD_REPEATS_2"/>
    <property type="match status" value="3"/>
</dbReference>
<feature type="region of interest" description="Disordered" evidence="4">
    <location>
        <begin position="1283"/>
        <end position="1341"/>
    </location>
</feature>
<feature type="compositionally biased region" description="Basic and acidic residues" evidence="4">
    <location>
        <begin position="1286"/>
        <end position="1307"/>
    </location>
</feature>
<feature type="region of interest" description="Disordered" evidence="4">
    <location>
        <begin position="426"/>
        <end position="447"/>
    </location>
</feature>
<reference evidence="6" key="1">
    <citation type="journal article" date="2020" name="Stud. Mycol.">
        <title>101 Dothideomycetes genomes: a test case for predicting lifestyles and emergence of pathogens.</title>
        <authorList>
            <person name="Haridas S."/>
            <person name="Albert R."/>
            <person name="Binder M."/>
            <person name="Bloem J."/>
            <person name="Labutti K."/>
            <person name="Salamov A."/>
            <person name="Andreopoulos B."/>
            <person name="Baker S."/>
            <person name="Barry K."/>
            <person name="Bills G."/>
            <person name="Bluhm B."/>
            <person name="Cannon C."/>
            <person name="Castanera R."/>
            <person name="Culley D."/>
            <person name="Daum C."/>
            <person name="Ezra D."/>
            <person name="Gonzalez J."/>
            <person name="Henrissat B."/>
            <person name="Kuo A."/>
            <person name="Liang C."/>
            <person name="Lipzen A."/>
            <person name="Lutzoni F."/>
            <person name="Magnuson J."/>
            <person name="Mondo S."/>
            <person name="Nolan M."/>
            <person name="Ohm R."/>
            <person name="Pangilinan J."/>
            <person name="Park H.-J."/>
            <person name="Ramirez L."/>
            <person name="Alfaro M."/>
            <person name="Sun H."/>
            <person name="Tritt A."/>
            <person name="Yoshinaga Y."/>
            <person name="Zwiers L.-H."/>
            <person name="Turgeon B."/>
            <person name="Goodwin S."/>
            <person name="Spatafora J."/>
            <person name="Crous P."/>
            <person name="Grigoriev I."/>
        </authorList>
    </citation>
    <scope>NUCLEOTIDE SEQUENCE</scope>
    <source>
        <strain evidence="6">CBS 675.92</strain>
    </source>
</reference>
<feature type="compositionally biased region" description="Low complexity" evidence="4">
    <location>
        <begin position="746"/>
        <end position="770"/>
    </location>
</feature>
<dbReference type="GO" id="GO:1904263">
    <property type="term" value="P:positive regulation of TORC1 signaling"/>
    <property type="evidence" value="ECO:0007669"/>
    <property type="project" value="TreeGrafter"/>
</dbReference>
<feature type="compositionally biased region" description="Polar residues" evidence="4">
    <location>
        <begin position="1133"/>
        <end position="1158"/>
    </location>
</feature>
<feature type="compositionally biased region" description="Polar residues" evidence="4">
    <location>
        <begin position="1062"/>
        <end position="1099"/>
    </location>
</feature>
<feature type="region of interest" description="Disordered" evidence="4">
    <location>
        <begin position="1120"/>
        <end position="1189"/>
    </location>
</feature>
<dbReference type="PANTHER" id="PTHR46170">
    <property type="entry name" value="GATOR COMPLEX PROTEIN WDR59"/>
    <property type="match status" value="1"/>
</dbReference>
<evidence type="ECO:0000256" key="2">
    <source>
        <dbReference type="ARBA" id="ARBA00022737"/>
    </source>
</evidence>
<dbReference type="SUPFAM" id="SSF57889">
    <property type="entry name" value="Cysteine-rich domain"/>
    <property type="match status" value="1"/>
</dbReference>
<feature type="region of interest" description="Disordered" evidence="4">
    <location>
        <begin position="1409"/>
        <end position="1460"/>
    </location>
</feature>
<dbReference type="Proteomes" id="UP000800035">
    <property type="component" value="Unassembled WGS sequence"/>
</dbReference>
<accession>A0A6A5UCV0</accession>
<feature type="compositionally biased region" description="Basic and acidic residues" evidence="4">
    <location>
        <begin position="1568"/>
        <end position="1578"/>
    </location>
</feature>
<evidence type="ECO:0000256" key="1">
    <source>
        <dbReference type="ARBA" id="ARBA00022574"/>
    </source>
</evidence>